<gene>
    <name evidence="1" type="ORF">GSMUA_189920.1</name>
</gene>
<accession>A0A8D7ALS0</accession>
<dbReference type="AlphaFoldDB" id="A0A8D7ALS0"/>
<proteinExistence type="predicted"/>
<sequence length="52" mass="5786">MDDAGGTYEVCRNWYLSGMNQDVDILGVGFNGMNQGPVSCICFVIAYLMMVW</sequence>
<organism evidence="1">
    <name type="scientific">Musa acuminata subsp. malaccensis</name>
    <name type="common">Wild banana</name>
    <name type="synonym">Musa malaccensis</name>
    <dbReference type="NCBI Taxonomy" id="214687"/>
    <lineage>
        <taxon>Eukaryota</taxon>
        <taxon>Viridiplantae</taxon>
        <taxon>Streptophyta</taxon>
        <taxon>Embryophyta</taxon>
        <taxon>Tracheophyta</taxon>
        <taxon>Spermatophyta</taxon>
        <taxon>Magnoliopsida</taxon>
        <taxon>Liliopsida</taxon>
        <taxon>Zingiberales</taxon>
        <taxon>Musaceae</taxon>
        <taxon>Musa</taxon>
    </lineage>
</organism>
<dbReference type="EMBL" id="HG996468">
    <property type="protein sequence ID" value="CAG1851574.1"/>
    <property type="molecule type" value="Genomic_DNA"/>
</dbReference>
<reference evidence="1" key="1">
    <citation type="submission" date="2021-03" db="EMBL/GenBank/DDBJ databases">
        <authorList>
            <consortium name="Genoscope - CEA"/>
            <person name="William W."/>
        </authorList>
    </citation>
    <scope>NUCLEOTIDE SEQUENCE</scope>
    <source>
        <strain evidence="1">Doubled-haploid Pahang</strain>
    </source>
</reference>
<protein>
    <submittedName>
        <fullName evidence="1">(wild Malaysian banana) hypothetical protein</fullName>
    </submittedName>
</protein>
<name>A0A8D7ALS0_MUSAM</name>
<evidence type="ECO:0000313" key="1">
    <source>
        <dbReference type="EMBL" id="CAG1851574.1"/>
    </source>
</evidence>